<accession>A0A8J9UR74</accession>
<dbReference type="PROSITE" id="PS51257">
    <property type="entry name" value="PROKAR_LIPOPROTEIN"/>
    <property type="match status" value="1"/>
</dbReference>
<reference evidence="2" key="1">
    <citation type="submission" date="2021-12" db="EMBL/GenBank/DDBJ databases">
        <authorList>
            <person name="Martin H S."/>
        </authorList>
    </citation>
    <scope>NUCLEOTIDE SEQUENCE</scope>
</reference>
<dbReference type="Gene3D" id="1.10.2080.10">
    <property type="entry name" value="Insect odorant-binding protein A10/Ejaculatory bulb-specific protein 3"/>
    <property type="match status" value="1"/>
</dbReference>
<dbReference type="OrthoDB" id="6344725at2759"/>
<evidence type="ECO:0000256" key="1">
    <source>
        <dbReference type="SAM" id="SignalP"/>
    </source>
</evidence>
<dbReference type="Proteomes" id="UP000838878">
    <property type="component" value="Chromosome 1"/>
</dbReference>
<feature type="signal peptide" evidence="1">
    <location>
        <begin position="1"/>
        <end position="19"/>
    </location>
</feature>
<dbReference type="PANTHER" id="PTHR11257:SF13">
    <property type="entry name" value="GEO07322P1"/>
    <property type="match status" value="1"/>
</dbReference>
<dbReference type="Pfam" id="PF03392">
    <property type="entry name" value="OS-D"/>
    <property type="match status" value="1"/>
</dbReference>
<evidence type="ECO:0000313" key="3">
    <source>
        <dbReference type="Proteomes" id="UP000838878"/>
    </source>
</evidence>
<feature type="chain" id="PRO_5035428111" evidence="1">
    <location>
        <begin position="20"/>
        <end position="127"/>
    </location>
</feature>
<proteinExistence type="predicted"/>
<feature type="non-terminal residue" evidence="2">
    <location>
        <position position="127"/>
    </location>
</feature>
<dbReference type="PANTHER" id="PTHR11257">
    <property type="entry name" value="CHEMOSENSORY PROTEIN-RELATED"/>
    <property type="match status" value="1"/>
</dbReference>
<dbReference type="SUPFAM" id="SSF100910">
    <property type="entry name" value="Chemosensory protein Csp2"/>
    <property type="match status" value="1"/>
</dbReference>
<protein>
    <submittedName>
        <fullName evidence="2">Uncharacterized protein</fullName>
    </submittedName>
</protein>
<dbReference type="InterPro" id="IPR005055">
    <property type="entry name" value="A10/PebIII"/>
</dbReference>
<dbReference type="EMBL" id="OV170221">
    <property type="protein sequence ID" value="CAH0713315.1"/>
    <property type="molecule type" value="Genomic_DNA"/>
</dbReference>
<organism evidence="2 3">
    <name type="scientific">Brenthis ino</name>
    <name type="common">lesser marbled fritillary</name>
    <dbReference type="NCBI Taxonomy" id="405034"/>
    <lineage>
        <taxon>Eukaryota</taxon>
        <taxon>Metazoa</taxon>
        <taxon>Ecdysozoa</taxon>
        <taxon>Arthropoda</taxon>
        <taxon>Hexapoda</taxon>
        <taxon>Insecta</taxon>
        <taxon>Pterygota</taxon>
        <taxon>Neoptera</taxon>
        <taxon>Endopterygota</taxon>
        <taxon>Lepidoptera</taxon>
        <taxon>Glossata</taxon>
        <taxon>Ditrysia</taxon>
        <taxon>Papilionoidea</taxon>
        <taxon>Nymphalidae</taxon>
        <taxon>Heliconiinae</taxon>
        <taxon>Argynnini</taxon>
        <taxon>Brenthis</taxon>
    </lineage>
</organism>
<evidence type="ECO:0000313" key="2">
    <source>
        <dbReference type="EMBL" id="CAH0713315.1"/>
    </source>
</evidence>
<dbReference type="InterPro" id="IPR036682">
    <property type="entry name" value="OS_D_A10/PebIII_sf"/>
</dbReference>
<keyword evidence="3" id="KW-1185">Reference proteome</keyword>
<dbReference type="AlphaFoldDB" id="A0A8J9UR74"/>
<keyword evidence="1" id="KW-0732">Signal</keyword>
<name>A0A8J9UR74_9NEOP</name>
<gene>
    <name evidence="2" type="ORF">BINO364_LOCUS488</name>
</gene>
<sequence length="127" mass="14402">MKSSILCLCALVVLASCAAQQYQQFVNKYDNFNTDSIIQNERILLAYYKCVMEKGPCTKDGKNFKRVLPETITTACGRCSPKQKGVVRKLLLGIRSKSEYRFLELLDKYDPTQANREALYTFLATGV</sequence>